<feature type="non-terminal residue" evidence="3">
    <location>
        <position position="215"/>
    </location>
</feature>
<dbReference type="InterPro" id="IPR011010">
    <property type="entry name" value="DNA_brk_join_enz"/>
</dbReference>
<evidence type="ECO:0000259" key="2">
    <source>
        <dbReference type="Pfam" id="PF14659"/>
    </source>
</evidence>
<feature type="domain" description="Integrase SAM-like N-terminal" evidence="2">
    <location>
        <begin position="72"/>
        <end position="129"/>
    </location>
</feature>
<reference evidence="3" key="1">
    <citation type="journal article" date="2022" name="Gene">
        <title>A genome-led study on the pathogenesis of Fusobacterium necrophorum infections.</title>
        <authorList>
            <person name="Thapa G."/>
            <person name="Jayal A."/>
            <person name="Sikazwe E."/>
            <person name="Perry T."/>
            <person name="Mohammed Al Balushi A."/>
            <person name="Livingstone P."/>
        </authorList>
    </citation>
    <scope>NUCLEOTIDE SEQUENCE</scope>
    <source>
        <strain evidence="3">BRON_8</strain>
    </source>
</reference>
<accession>A0AAW6WE16</accession>
<proteinExistence type="predicted"/>
<dbReference type="GO" id="GO:0003677">
    <property type="term" value="F:DNA binding"/>
    <property type="evidence" value="ECO:0007669"/>
    <property type="project" value="UniProtKB-KW"/>
</dbReference>
<organism evidence="3 4">
    <name type="scientific">Fusobacterium necrophorum</name>
    <dbReference type="NCBI Taxonomy" id="859"/>
    <lineage>
        <taxon>Bacteria</taxon>
        <taxon>Fusobacteriati</taxon>
        <taxon>Fusobacteriota</taxon>
        <taxon>Fusobacteriia</taxon>
        <taxon>Fusobacteriales</taxon>
        <taxon>Fusobacteriaceae</taxon>
        <taxon>Fusobacterium</taxon>
    </lineage>
</organism>
<evidence type="ECO:0000313" key="3">
    <source>
        <dbReference type="EMBL" id="MDK4513071.1"/>
    </source>
</evidence>
<dbReference type="InterPro" id="IPR004107">
    <property type="entry name" value="Integrase_SAM-like_N"/>
</dbReference>
<sequence length="215" mass="25322">MRRNKGEGSITVSIRNGKKYYRGYATIGYDAEGEAIRKYFGSFNKRIVLDKIRNAKYEAEKNMLSSNSKISFGDLFLKWIQEYKRNEVKNNTYDDYLTCYKLCIKPYPISNMKMSEINLDMLQQYFNSLKSIKSANGLKKVHMKVNSCFKFANSKEIITKNICKDVILPKIQKKKDDEYKVFTREEQKRICEILDFNNPVDQVIYFTFYTGLRLG</sequence>
<dbReference type="Proteomes" id="UP001173223">
    <property type="component" value="Unassembled WGS sequence"/>
</dbReference>
<name>A0AAW6WE16_9FUSO</name>
<dbReference type="RefSeq" id="WP_285049480.1">
    <property type="nucleotide sequence ID" value="NZ_JAMGTK010000052.1"/>
</dbReference>
<dbReference type="GO" id="GO:0015074">
    <property type="term" value="P:DNA integration"/>
    <property type="evidence" value="ECO:0007669"/>
    <property type="project" value="InterPro"/>
</dbReference>
<keyword evidence="1" id="KW-0238">DNA-binding</keyword>
<dbReference type="AlphaFoldDB" id="A0AAW6WE16"/>
<dbReference type="Pfam" id="PF14659">
    <property type="entry name" value="Phage_int_SAM_3"/>
    <property type="match status" value="1"/>
</dbReference>
<reference evidence="3" key="2">
    <citation type="submission" date="2022-04" db="EMBL/GenBank/DDBJ databases">
        <authorList>
            <person name="Livingstone P.G."/>
        </authorList>
    </citation>
    <scope>NUCLEOTIDE SEQUENCE</scope>
    <source>
        <strain evidence="3">BRON_8</strain>
    </source>
</reference>
<dbReference type="EMBL" id="JAMGTK010000052">
    <property type="protein sequence ID" value="MDK4513071.1"/>
    <property type="molecule type" value="Genomic_DNA"/>
</dbReference>
<comment type="caution">
    <text evidence="3">The sequence shown here is derived from an EMBL/GenBank/DDBJ whole genome shotgun (WGS) entry which is preliminary data.</text>
</comment>
<evidence type="ECO:0000256" key="1">
    <source>
        <dbReference type="ARBA" id="ARBA00023125"/>
    </source>
</evidence>
<dbReference type="SUPFAM" id="SSF56349">
    <property type="entry name" value="DNA breaking-rejoining enzymes"/>
    <property type="match status" value="1"/>
</dbReference>
<keyword evidence="4" id="KW-1185">Reference proteome</keyword>
<dbReference type="Gene3D" id="1.10.150.130">
    <property type="match status" value="1"/>
</dbReference>
<gene>
    <name evidence="3" type="ORF">MWG07_12530</name>
</gene>
<dbReference type="InterPro" id="IPR010998">
    <property type="entry name" value="Integrase_recombinase_N"/>
</dbReference>
<protein>
    <submittedName>
        <fullName evidence="3">N-terminal phage integrase SAM-like domain-containing protein</fullName>
    </submittedName>
</protein>
<evidence type="ECO:0000313" key="4">
    <source>
        <dbReference type="Proteomes" id="UP001173223"/>
    </source>
</evidence>